<keyword evidence="2 6" id="KW-0813">Transport</keyword>
<dbReference type="SUPFAM" id="SSF81338">
    <property type="entry name" value="Aquaporin-like"/>
    <property type="match status" value="1"/>
</dbReference>
<dbReference type="EMBL" id="WQKZ01000002">
    <property type="protein sequence ID" value="MVN75930.1"/>
    <property type="molecule type" value="Genomic_DNA"/>
</dbReference>
<dbReference type="GO" id="GO:0015267">
    <property type="term" value="F:channel activity"/>
    <property type="evidence" value="ECO:0007669"/>
    <property type="project" value="InterPro"/>
</dbReference>
<evidence type="ECO:0000256" key="7">
    <source>
        <dbReference type="SAM" id="Phobius"/>
    </source>
</evidence>
<accession>A0A7K1TBY7</accession>
<dbReference type="AlphaFoldDB" id="A0A7K1TBY7"/>
<dbReference type="PANTHER" id="PTHR45724:SF13">
    <property type="entry name" value="AQUAPORIN NIP1-1-RELATED"/>
    <property type="match status" value="1"/>
</dbReference>
<proteinExistence type="inferred from homology"/>
<evidence type="ECO:0000313" key="9">
    <source>
        <dbReference type="Proteomes" id="UP000441336"/>
    </source>
</evidence>
<dbReference type="Gene3D" id="1.20.1080.10">
    <property type="entry name" value="Glycerol uptake facilitator protein"/>
    <property type="match status" value="1"/>
</dbReference>
<gene>
    <name evidence="8" type="ORF">GO988_06280</name>
</gene>
<dbReference type="InterPro" id="IPR000425">
    <property type="entry name" value="MIP"/>
</dbReference>
<feature type="transmembrane region" description="Helical" evidence="7">
    <location>
        <begin position="149"/>
        <end position="170"/>
    </location>
</feature>
<dbReference type="PROSITE" id="PS00221">
    <property type="entry name" value="MIP"/>
    <property type="match status" value="1"/>
</dbReference>
<evidence type="ECO:0000313" key="8">
    <source>
        <dbReference type="EMBL" id="MVN75930.1"/>
    </source>
</evidence>
<evidence type="ECO:0000256" key="4">
    <source>
        <dbReference type="ARBA" id="ARBA00022989"/>
    </source>
</evidence>
<organism evidence="8 9">
    <name type="scientific">Hymenobacter ginkgonis</name>
    <dbReference type="NCBI Taxonomy" id="2682976"/>
    <lineage>
        <taxon>Bacteria</taxon>
        <taxon>Pseudomonadati</taxon>
        <taxon>Bacteroidota</taxon>
        <taxon>Cytophagia</taxon>
        <taxon>Cytophagales</taxon>
        <taxon>Hymenobacteraceae</taxon>
        <taxon>Hymenobacter</taxon>
    </lineage>
</organism>
<evidence type="ECO:0000256" key="6">
    <source>
        <dbReference type="RuleBase" id="RU000477"/>
    </source>
</evidence>
<comment type="subcellular location">
    <subcellularLocation>
        <location evidence="1">Membrane</location>
        <topology evidence="1">Multi-pass membrane protein</topology>
    </subcellularLocation>
</comment>
<feature type="transmembrane region" description="Helical" evidence="7">
    <location>
        <begin position="83"/>
        <end position="104"/>
    </location>
</feature>
<dbReference type="Proteomes" id="UP000441336">
    <property type="component" value="Unassembled WGS sequence"/>
</dbReference>
<feature type="transmembrane region" description="Helical" evidence="7">
    <location>
        <begin position="36"/>
        <end position="53"/>
    </location>
</feature>
<dbReference type="Pfam" id="PF00230">
    <property type="entry name" value="MIP"/>
    <property type="match status" value="1"/>
</dbReference>
<comment type="caution">
    <text evidence="8">The sequence shown here is derived from an EMBL/GenBank/DDBJ whole genome shotgun (WGS) entry which is preliminary data.</text>
</comment>
<dbReference type="PANTHER" id="PTHR45724">
    <property type="entry name" value="AQUAPORIN NIP2-1"/>
    <property type="match status" value="1"/>
</dbReference>
<keyword evidence="4 7" id="KW-1133">Transmembrane helix</keyword>
<protein>
    <submittedName>
        <fullName evidence="8">Aquaporin</fullName>
    </submittedName>
</protein>
<dbReference type="InterPro" id="IPR022357">
    <property type="entry name" value="MIP_CS"/>
</dbReference>
<feature type="transmembrane region" description="Helical" evidence="7">
    <location>
        <begin position="124"/>
        <end position="142"/>
    </location>
</feature>
<evidence type="ECO:0000256" key="1">
    <source>
        <dbReference type="ARBA" id="ARBA00004141"/>
    </source>
</evidence>
<dbReference type="PRINTS" id="PR00783">
    <property type="entry name" value="MINTRINSICP"/>
</dbReference>
<evidence type="ECO:0000256" key="3">
    <source>
        <dbReference type="ARBA" id="ARBA00022692"/>
    </source>
</evidence>
<keyword evidence="9" id="KW-1185">Reference proteome</keyword>
<evidence type="ECO:0000256" key="5">
    <source>
        <dbReference type="ARBA" id="ARBA00023136"/>
    </source>
</evidence>
<reference evidence="8 9" key="1">
    <citation type="submission" date="2019-12" db="EMBL/GenBank/DDBJ databases">
        <title>Hymenobacter sp. HMF4947 Genome sequencing and assembly.</title>
        <authorList>
            <person name="Kang H."/>
            <person name="Cha I."/>
            <person name="Kim H."/>
            <person name="Joh K."/>
        </authorList>
    </citation>
    <scope>NUCLEOTIDE SEQUENCE [LARGE SCALE GENOMIC DNA]</scope>
    <source>
        <strain evidence="8 9">HMF4947</strain>
    </source>
</reference>
<name>A0A7K1TBY7_9BACT</name>
<dbReference type="InterPro" id="IPR034294">
    <property type="entry name" value="Aquaporin_transptr"/>
</dbReference>
<dbReference type="GO" id="GO:0016020">
    <property type="term" value="C:membrane"/>
    <property type="evidence" value="ECO:0007669"/>
    <property type="project" value="UniProtKB-SubCell"/>
</dbReference>
<keyword evidence="5 7" id="KW-0472">Membrane</keyword>
<keyword evidence="3 6" id="KW-0812">Transmembrane</keyword>
<dbReference type="RefSeq" id="WP_157563145.1">
    <property type="nucleotide sequence ID" value="NZ_WQKZ01000002.1"/>
</dbReference>
<feature type="transmembrane region" description="Helical" evidence="7">
    <location>
        <begin position="190"/>
        <end position="210"/>
    </location>
</feature>
<sequence length="226" mass="22974">MIRTLRHCLLAEALGTAILLLFGTGAAVVDEQTHALGHGGVAAAFGLVVLVLIQGLGHVSGAHVNPAVTIGFWAAGRFPGQRVLPYIAAQLAGALAGSLLVKLLATSGSTLGATLPAHGATQAFWLEVGLTFWLMLVILQVTSSFYEQGLVGGLTISATVWLEALVAGPLCGASMNPARSLAPAFVSGHLAVAWVYVAAPVAGVLLAVLADRLLGLKAPPAMPPQP</sequence>
<dbReference type="InterPro" id="IPR023271">
    <property type="entry name" value="Aquaporin-like"/>
</dbReference>
<comment type="similarity">
    <text evidence="6">Belongs to the MIP/aquaporin (TC 1.A.8) family.</text>
</comment>
<evidence type="ECO:0000256" key="2">
    <source>
        <dbReference type="ARBA" id="ARBA00022448"/>
    </source>
</evidence>